<gene>
    <name evidence="3" type="ORF">MSVAZ_3292</name>
</gene>
<evidence type="ECO:0000259" key="2">
    <source>
        <dbReference type="Pfam" id="PF07790"/>
    </source>
</evidence>
<dbReference type="Proteomes" id="UP000033096">
    <property type="component" value="Chromosome"/>
</dbReference>
<evidence type="ECO:0000313" key="4">
    <source>
        <dbReference type="Proteomes" id="UP000033096"/>
    </source>
</evidence>
<keyword evidence="1" id="KW-0472">Membrane</keyword>
<dbReference type="AlphaFoldDB" id="A0A0E3LI81"/>
<evidence type="ECO:0000256" key="1">
    <source>
        <dbReference type="SAM" id="Phobius"/>
    </source>
</evidence>
<dbReference type="KEGG" id="mvc:MSVAZ_3292"/>
<dbReference type="PATRIC" id="fig|1434123.4.peg.4043"/>
<dbReference type="HOGENOM" id="CLU_105711_0_0_2"/>
<keyword evidence="4" id="KW-1185">Reference proteome</keyword>
<dbReference type="Pfam" id="PF07790">
    <property type="entry name" value="Pilin_N"/>
    <property type="match status" value="1"/>
</dbReference>
<sequence>MKTWRKIRAKEFVSSESVSDAVTPIIGSLLMLIVLVALAGVAVISFSNIANEGESTQPLMARISLESCEGGLFNDGPENERATLENNTIVLLHEGGSSLPVDTISIKISGYGNSYQGVADGNGTKIVGNAEVFYQNLSPTGKNHKYEPQNKEILKDNLWSVGEKLVLNGKDSIGGSTVSTVKVSVNENSDTSNNYGFKVGSEITLKIIDTKSKNVIAEQRAIVKHYEG</sequence>
<dbReference type="InterPro" id="IPR012859">
    <property type="entry name" value="Pilin_N_archaeal"/>
</dbReference>
<name>A0A0E3LI81_9EURY</name>
<accession>A0A0E3LI81</accession>
<keyword evidence="1" id="KW-1133">Transmembrane helix</keyword>
<evidence type="ECO:0000313" key="3">
    <source>
        <dbReference type="EMBL" id="AKB45561.1"/>
    </source>
</evidence>
<proteinExistence type="predicted"/>
<feature type="domain" description="Archaeal Type IV pilin N-terminal" evidence="2">
    <location>
        <begin position="20"/>
        <end position="110"/>
    </location>
</feature>
<dbReference type="EMBL" id="CP009520">
    <property type="protein sequence ID" value="AKB45561.1"/>
    <property type="molecule type" value="Genomic_DNA"/>
</dbReference>
<organism evidence="3 4">
    <name type="scientific">Methanosarcina vacuolata Z-761</name>
    <dbReference type="NCBI Taxonomy" id="1434123"/>
    <lineage>
        <taxon>Archaea</taxon>
        <taxon>Methanobacteriati</taxon>
        <taxon>Methanobacteriota</taxon>
        <taxon>Stenosarchaea group</taxon>
        <taxon>Methanomicrobia</taxon>
        <taxon>Methanosarcinales</taxon>
        <taxon>Methanosarcinaceae</taxon>
        <taxon>Methanosarcina</taxon>
    </lineage>
</organism>
<reference evidence="3 4" key="1">
    <citation type="submission" date="2014-07" db="EMBL/GenBank/DDBJ databases">
        <title>Methanogenic archaea and the global carbon cycle.</title>
        <authorList>
            <person name="Henriksen J.R."/>
            <person name="Luke J."/>
            <person name="Reinhart S."/>
            <person name="Benedict M.N."/>
            <person name="Youngblut N.D."/>
            <person name="Metcalf M.E."/>
            <person name="Whitaker R.J."/>
            <person name="Metcalf W.W."/>
        </authorList>
    </citation>
    <scope>NUCLEOTIDE SEQUENCE [LARGE SCALE GENOMIC DNA]</scope>
    <source>
        <strain evidence="3 4">Z-761</strain>
    </source>
</reference>
<keyword evidence="1" id="KW-0812">Transmembrane</keyword>
<protein>
    <recommendedName>
        <fullName evidence="2">Archaeal Type IV pilin N-terminal domain-containing protein</fullName>
    </recommendedName>
</protein>
<feature type="transmembrane region" description="Helical" evidence="1">
    <location>
        <begin position="21"/>
        <end position="46"/>
    </location>
</feature>